<dbReference type="PANTHER" id="PTHR45757:SF33">
    <property type="entry name" value="MAJOR FACILITATOR SUPERFAMILY (MFS) PROFILE DOMAIN-CONTAINING PROTEIN"/>
    <property type="match status" value="1"/>
</dbReference>
<keyword evidence="2" id="KW-0472">Membrane</keyword>
<dbReference type="PANTHER" id="PTHR45757">
    <property type="entry name" value="PROTEIN CBG23364-RELATED"/>
    <property type="match status" value="1"/>
</dbReference>
<dbReference type="Pfam" id="PF07690">
    <property type="entry name" value="MFS_1"/>
    <property type="match status" value="1"/>
</dbReference>
<dbReference type="InterPro" id="IPR036259">
    <property type="entry name" value="MFS_trans_sf"/>
</dbReference>
<feature type="transmembrane region" description="Helical" evidence="2">
    <location>
        <begin position="214"/>
        <end position="236"/>
    </location>
</feature>
<evidence type="ECO:0000256" key="1">
    <source>
        <dbReference type="ARBA" id="ARBA00004141"/>
    </source>
</evidence>
<feature type="transmembrane region" description="Helical" evidence="2">
    <location>
        <begin position="189"/>
        <end position="208"/>
    </location>
</feature>
<gene>
    <name evidence="4" type="ORF">CRE_21213</name>
</gene>
<feature type="transmembrane region" description="Helical" evidence="2">
    <location>
        <begin position="161"/>
        <end position="182"/>
    </location>
</feature>
<dbReference type="HOGENOM" id="CLU_001265_5_3_1"/>
<feature type="domain" description="Major facilitator superfamily (MFS) profile" evidence="3">
    <location>
        <begin position="108"/>
        <end position="536"/>
    </location>
</feature>
<evidence type="ECO:0000256" key="2">
    <source>
        <dbReference type="SAM" id="Phobius"/>
    </source>
</evidence>
<dbReference type="Proteomes" id="UP000008281">
    <property type="component" value="Unassembled WGS sequence"/>
</dbReference>
<dbReference type="InParanoid" id="E3MEW2"/>
<protein>
    <recommendedName>
        <fullName evidence="3">Major facilitator superfamily (MFS) profile domain-containing protein</fullName>
    </recommendedName>
</protein>
<dbReference type="OMA" id="HFVMANV"/>
<feature type="transmembrane region" description="Helical" evidence="2">
    <location>
        <begin position="108"/>
        <end position="132"/>
    </location>
</feature>
<name>E3MEW2_CAERE</name>
<dbReference type="Gene3D" id="1.20.1250.20">
    <property type="entry name" value="MFS general substrate transporter like domains"/>
    <property type="match status" value="2"/>
</dbReference>
<dbReference type="EMBL" id="DS268440">
    <property type="protein sequence ID" value="EFP00761.1"/>
    <property type="molecule type" value="Genomic_DNA"/>
</dbReference>
<feature type="transmembrane region" description="Helical" evidence="2">
    <location>
        <begin position="483"/>
        <end position="502"/>
    </location>
</feature>
<evidence type="ECO:0000313" key="5">
    <source>
        <dbReference type="Proteomes" id="UP000008281"/>
    </source>
</evidence>
<feature type="transmembrane region" description="Helical" evidence="2">
    <location>
        <begin position="281"/>
        <end position="301"/>
    </location>
</feature>
<proteinExistence type="predicted"/>
<feature type="transmembrane region" description="Helical" evidence="2">
    <location>
        <begin position="418"/>
        <end position="438"/>
    </location>
</feature>
<dbReference type="OrthoDB" id="2985014at2759"/>
<dbReference type="InterPro" id="IPR020846">
    <property type="entry name" value="MFS_dom"/>
</dbReference>
<dbReference type="GO" id="GO:0022857">
    <property type="term" value="F:transmembrane transporter activity"/>
    <property type="evidence" value="ECO:0007669"/>
    <property type="project" value="InterPro"/>
</dbReference>
<dbReference type="PROSITE" id="PS50850">
    <property type="entry name" value="MFS"/>
    <property type="match status" value="1"/>
</dbReference>
<dbReference type="STRING" id="31234.E3MEW2"/>
<feature type="transmembrane region" description="Helical" evidence="2">
    <location>
        <begin position="444"/>
        <end position="471"/>
    </location>
</feature>
<dbReference type="GO" id="GO:0016020">
    <property type="term" value="C:membrane"/>
    <property type="evidence" value="ECO:0007669"/>
    <property type="project" value="UniProtKB-SubCell"/>
</dbReference>
<dbReference type="eggNOG" id="KOG2532">
    <property type="taxonomic scope" value="Eukaryota"/>
</dbReference>
<keyword evidence="2" id="KW-0812">Transmembrane</keyword>
<feature type="transmembrane region" description="Helical" evidence="2">
    <location>
        <begin position="347"/>
        <end position="367"/>
    </location>
</feature>
<dbReference type="SUPFAM" id="SSF103473">
    <property type="entry name" value="MFS general substrate transporter"/>
    <property type="match status" value="1"/>
</dbReference>
<evidence type="ECO:0000313" key="4">
    <source>
        <dbReference type="EMBL" id="EFP00761.1"/>
    </source>
</evidence>
<accession>E3MEW2</accession>
<dbReference type="AlphaFoldDB" id="E3MEW2"/>
<dbReference type="FunCoup" id="E3MEW2">
    <property type="interactions" value="44"/>
</dbReference>
<keyword evidence="2" id="KW-1133">Transmembrane helix</keyword>
<feature type="transmembrane region" description="Helical" evidence="2">
    <location>
        <begin position="379"/>
        <end position="397"/>
    </location>
</feature>
<reference evidence="4" key="1">
    <citation type="submission" date="2007-07" db="EMBL/GenBank/DDBJ databases">
        <title>PCAP assembly of the Caenorhabditis remanei genome.</title>
        <authorList>
            <consortium name="The Caenorhabditis remanei Sequencing Consortium"/>
            <person name="Wilson R.K."/>
        </authorList>
    </citation>
    <scope>NUCLEOTIDE SEQUENCE [LARGE SCALE GENOMIC DNA]</scope>
    <source>
        <strain evidence="4">PB4641</strain>
    </source>
</reference>
<sequence length="559" mass="61242">MVVIPSIKVINFVLLPPVSLPSLLPSLLPHSFVTRSYLFSFPQYSPPTIIYSTGNMRVTPEQNEPLPTVSSTTIPVVITREQLSQIPVNAKIIPIGKEKEEKPGGVRYMVLVLTMTCLSFMMSNVICFNFTVLCMPGTGEPAELSENKTQYIGYSRKEKTWLFSAVAVGAMFGLFPVIIGISTYGLRKVFFAAGMLTSVTTFLIPIMAPMDFNLFLLMRFLQGIAYAACMPAVGAITSSWASMTQQGLFIAALTTFGQLSSIFSMPVAGELCVSPFGWKSVYFLHSLISMIVFIAWFAVFTDSPKDNRFVRTLELFEIQKGKSSAATAKVHEQEPTPYLEILTTPSIWGVWIGALGDLIAVQLIHIYSPVYLHDIGGYSVEKTGFAAAVPVLFQFLMKMFAGHSSDRITGISETTKLRIYNSIALGASAVFLVALGFVKEGQGMAGLILMTLATAMFGFNGGGFTKCAALVSRQYSHFVMANVQFLLCLSMLLCPLLVSYLLRDGTIAEWRLVFFVHAGILVVCNIVFCLLATAKPAPWTDRTLKPSASRNTPLYTLKA</sequence>
<dbReference type="InterPro" id="IPR011701">
    <property type="entry name" value="MFS"/>
</dbReference>
<comment type="subcellular location">
    <subcellularLocation>
        <location evidence="1">Membrane</location>
        <topology evidence="1">Multi-pass membrane protein</topology>
    </subcellularLocation>
</comment>
<evidence type="ECO:0000259" key="3">
    <source>
        <dbReference type="PROSITE" id="PS50850"/>
    </source>
</evidence>
<organism evidence="5">
    <name type="scientific">Caenorhabditis remanei</name>
    <name type="common">Caenorhabditis vulgaris</name>
    <dbReference type="NCBI Taxonomy" id="31234"/>
    <lineage>
        <taxon>Eukaryota</taxon>
        <taxon>Metazoa</taxon>
        <taxon>Ecdysozoa</taxon>
        <taxon>Nematoda</taxon>
        <taxon>Chromadorea</taxon>
        <taxon>Rhabditida</taxon>
        <taxon>Rhabditina</taxon>
        <taxon>Rhabditomorpha</taxon>
        <taxon>Rhabditoidea</taxon>
        <taxon>Rhabditidae</taxon>
        <taxon>Peloderinae</taxon>
        <taxon>Caenorhabditis</taxon>
    </lineage>
</organism>
<feature type="transmembrane region" description="Helical" evidence="2">
    <location>
        <begin position="514"/>
        <end position="534"/>
    </location>
</feature>
<feature type="transmembrane region" description="Helical" evidence="2">
    <location>
        <begin position="248"/>
        <end position="269"/>
    </location>
</feature>
<keyword evidence="5" id="KW-1185">Reference proteome</keyword>